<feature type="transmembrane region" description="Helical" evidence="1">
    <location>
        <begin position="195"/>
        <end position="213"/>
    </location>
</feature>
<reference evidence="2" key="1">
    <citation type="submission" date="2024-06" db="EMBL/GenBank/DDBJ databases">
        <title>The genome sequences of Kitasatospora sp. strain HUAS MG31.</title>
        <authorList>
            <person name="Mo P."/>
        </authorList>
    </citation>
    <scope>NUCLEOTIDE SEQUENCE</scope>
    <source>
        <strain evidence="2">HUAS MG31</strain>
    </source>
</reference>
<dbReference type="EMBL" id="CP159872">
    <property type="protein sequence ID" value="XCM81642.1"/>
    <property type="molecule type" value="Genomic_DNA"/>
</dbReference>
<keyword evidence="1" id="KW-1133">Transmembrane helix</keyword>
<keyword evidence="1" id="KW-0472">Membrane</keyword>
<feature type="transmembrane region" description="Helical" evidence="1">
    <location>
        <begin position="60"/>
        <end position="78"/>
    </location>
</feature>
<name>A0AAU8K0R9_9ACTN</name>
<protein>
    <recommendedName>
        <fullName evidence="3">ABC-2 type transport system permease protein</fullName>
    </recommendedName>
</protein>
<accession>A0AAU8K0R9</accession>
<gene>
    <name evidence="2" type="ORF">ABWK59_23440</name>
</gene>
<sequence>MRVLAYEARRLGGLRSTWLILAAVLICDAAVAAVLARQVPAGVLSSSAAVRCVTAVVPLLPLPIAALGAGALGALSYGHEVRHPGLSASQVSLARRVGLVAGKAVVVGLVSAALALLGLLVNLLVVGVALAPSVDAAVLFDPAVLRSGLVDGGLLDGGQVGPLGRAAAAFVLLVAAGGSAGVLAASLFRSASAGLLLLCALPALVEPAVSLLLRRSGQDWPSWVREVMPFQYGLDWVPGGPAASQVPGQAVPVLLPVLLAAPLVLLALAALVAQLRRRSL</sequence>
<evidence type="ECO:0000313" key="2">
    <source>
        <dbReference type="EMBL" id="XCM81642.1"/>
    </source>
</evidence>
<proteinExistence type="predicted"/>
<keyword evidence="1" id="KW-0812">Transmembrane</keyword>
<dbReference type="AlphaFoldDB" id="A0AAU8K0R9"/>
<feature type="transmembrane region" description="Helical" evidence="1">
    <location>
        <begin position="99"/>
        <end position="131"/>
    </location>
</feature>
<feature type="transmembrane region" description="Helical" evidence="1">
    <location>
        <begin position="253"/>
        <end position="273"/>
    </location>
</feature>
<dbReference type="RefSeq" id="WP_354642569.1">
    <property type="nucleotide sequence ID" value="NZ_CP159872.1"/>
</dbReference>
<feature type="transmembrane region" description="Helical" evidence="1">
    <location>
        <begin position="166"/>
        <end position="188"/>
    </location>
</feature>
<evidence type="ECO:0008006" key="3">
    <source>
        <dbReference type="Google" id="ProtNLM"/>
    </source>
</evidence>
<dbReference type="KEGG" id="kcm:ABWK59_23440"/>
<evidence type="ECO:0000256" key="1">
    <source>
        <dbReference type="SAM" id="Phobius"/>
    </source>
</evidence>
<organism evidence="2">
    <name type="scientific">Kitasatospora camelliae</name>
    <dbReference type="NCBI Taxonomy" id="3156397"/>
    <lineage>
        <taxon>Bacteria</taxon>
        <taxon>Bacillati</taxon>
        <taxon>Actinomycetota</taxon>
        <taxon>Actinomycetes</taxon>
        <taxon>Kitasatosporales</taxon>
        <taxon>Streptomycetaceae</taxon>
        <taxon>Kitasatospora</taxon>
    </lineage>
</organism>